<dbReference type="Pfam" id="PF03776">
    <property type="entry name" value="MinE"/>
    <property type="match status" value="1"/>
</dbReference>
<dbReference type="eggNOG" id="COG0851">
    <property type="taxonomic scope" value="Bacteria"/>
</dbReference>
<comment type="similarity">
    <text evidence="1">Belongs to the MinE family.</text>
</comment>
<comment type="function">
    <text evidence="2">Prevents the cell division inhibition by proteins MinC and MinD at internal division sites while permitting inhibition at polar sites. This ensures cell division at the proper site by restricting the formation of a division septum at the midpoint of the long axis of the cell.</text>
</comment>
<dbReference type="RefSeq" id="WP_015868856.1">
    <property type="nucleotide sequence ID" value="NC_012785.1"/>
</dbReference>
<dbReference type="EMBL" id="CP001634">
    <property type="protein sequence ID" value="ACR80211.1"/>
    <property type="molecule type" value="Genomic_DNA"/>
</dbReference>
<evidence type="ECO:0000313" key="4">
    <source>
        <dbReference type="Proteomes" id="UP000002382"/>
    </source>
</evidence>
<proteinExistence type="inferred from homology"/>
<keyword evidence="4" id="KW-1185">Reference proteome</keyword>
<reference evidence="3 4" key="1">
    <citation type="submission" date="2009-06" db="EMBL/GenBank/DDBJ databases">
        <title>Complete sequence of Thermotogales bacterium TBF 19.5.1.</title>
        <authorList>
            <consortium name="US DOE Joint Genome Institute"/>
            <person name="Lucas S."/>
            <person name="Copeland A."/>
            <person name="Lapidus A."/>
            <person name="Glavina del Rio T."/>
            <person name="Tice H."/>
            <person name="Bruce D."/>
            <person name="Goodwin L."/>
            <person name="Pitluck S."/>
            <person name="Chertkov O."/>
            <person name="Brettin T."/>
            <person name="Detter J.C."/>
            <person name="Han C."/>
            <person name="Schmutz J."/>
            <person name="Larimer F."/>
            <person name="Land M."/>
            <person name="Hauser L."/>
            <person name="Kyrpides N."/>
            <person name="Ovchinnikova G."/>
            <person name="Noll K."/>
        </authorList>
    </citation>
    <scope>NUCLEOTIDE SEQUENCE [LARGE SCALE GENOMIC DNA]</scope>
    <source>
        <strain evidence="4">ATCC BAA-1733 / DSM 21960 / TBF 19.5.1</strain>
    </source>
</reference>
<evidence type="ECO:0000256" key="2">
    <source>
        <dbReference type="ARBA" id="ARBA00025265"/>
    </source>
</evidence>
<dbReference type="GO" id="GO:0051301">
    <property type="term" value="P:cell division"/>
    <property type="evidence" value="ECO:0007669"/>
    <property type="project" value="UniProtKB-KW"/>
</dbReference>
<gene>
    <name evidence="3" type="ordered locus">Kole_1521</name>
</gene>
<dbReference type="AlphaFoldDB" id="C5CEN1"/>
<dbReference type="Proteomes" id="UP000002382">
    <property type="component" value="Chromosome"/>
</dbReference>
<dbReference type="HOGENOM" id="CLU_187549_0_0_0"/>
<name>C5CEN1_KOSOT</name>
<sequence length="92" mass="10925">MFFGLFRRKKKKEFGSRKEAKDRLQAIVASRRHSVPVQEVIPAELLKNNERDMIEQIKIYVAERFKVKEENVKVQLEEHNGYVVIITNVVFH</sequence>
<dbReference type="OrthoDB" id="48648at2"/>
<accession>C5CEN1</accession>
<organism evidence="3 4">
    <name type="scientific">Kosmotoga olearia (strain ATCC BAA-1733 / DSM 21960 / TBF 19.5.1)</name>
    <dbReference type="NCBI Taxonomy" id="521045"/>
    <lineage>
        <taxon>Bacteria</taxon>
        <taxon>Thermotogati</taxon>
        <taxon>Thermotogota</taxon>
        <taxon>Thermotogae</taxon>
        <taxon>Kosmotogales</taxon>
        <taxon>Kosmotogaceae</taxon>
        <taxon>Kosmotoga</taxon>
    </lineage>
</organism>
<dbReference type="STRING" id="521045.Kole_1521"/>
<evidence type="ECO:0000256" key="1">
    <source>
        <dbReference type="ARBA" id="ARBA00008168"/>
    </source>
</evidence>
<keyword evidence="3" id="KW-0131">Cell cycle</keyword>
<dbReference type="KEGG" id="kol:Kole_1521"/>
<dbReference type="InterPro" id="IPR036707">
    <property type="entry name" value="MinE_sf"/>
</dbReference>
<dbReference type="Gene3D" id="3.30.1070.10">
    <property type="entry name" value="Cell division topological specificity factor MinE"/>
    <property type="match status" value="1"/>
</dbReference>
<dbReference type="GO" id="GO:0032955">
    <property type="term" value="P:regulation of division septum assembly"/>
    <property type="evidence" value="ECO:0007669"/>
    <property type="project" value="InterPro"/>
</dbReference>
<evidence type="ECO:0000313" key="3">
    <source>
        <dbReference type="EMBL" id="ACR80211.1"/>
    </source>
</evidence>
<dbReference type="InterPro" id="IPR005527">
    <property type="entry name" value="MinE"/>
</dbReference>
<reference evidence="3 4" key="2">
    <citation type="journal article" date="2011" name="J. Bacteriol.">
        <title>Genome Sequence of Kosmotoga olearia Strain TBF 19.5.1, a Thermophilic Bacterium with a Wide Growth Temperature Range, Isolated from the Troll B Oil Platform in the North Sea.</title>
        <authorList>
            <person name="Swithers K.S."/>
            <person name="Dipippo J.L."/>
            <person name="Bruce D.C."/>
            <person name="Detter C."/>
            <person name="Tapia R."/>
            <person name="Han S."/>
            <person name="Goodwin L.A."/>
            <person name="Han J."/>
            <person name="Woyke T."/>
            <person name="Pitluck S."/>
            <person name="Pennacchio L."/>
            <person name="Nolan M."/>
            <person name="Mikhailova N."/>
            <person name="Land M.L."/>
            <person name="Nesbo C.L."/>
            <person name="Gogarten J.P."/>
            <person name="Noll K.M."/>
        </authorList>
    </citation>
    <scope>NUCLEOTIDE SEQUENCE [LARGE SCALE GENOMIC DNA]</scope>
    <source>
        <strain evidence="4">ATCC BAA-1733 / DSM 21960 / TBF 19.5.1</strain>
    </source>
</reference>
<keyword evidence="3" id="KW-0132">Cell division</keyword>
<protein>
    <submittedName>
        <fullName evidence="3">Cell division topological specificity factor MinE</fullName>
    </submittedName>
</protein>